<feature type="region of interest" description="Disordered" evidence="1">
    <location>
        <begin position="1"/>
        <end position="65"/>
    </location>
</feature>
<name>B7Q1V8_IXOSC</name>
<protein>
    <submittedName>
        <fullName evidence="2 3">Uncharacterized protein</fullName>
    </submittedName>
</protein>
<evidence type="ECO:0000313" key="3">
    <source>
        <dbReference type="EnsemblMetazoa" id="ISCW008717-PA"/>
    </source>
</evidence>
<reference evidence="3" key="2">
    <citation type="submission" date="2020-05" db="UniProtKB">
        <authorList>
            <consortium name="EnsemblMetazoa"/>
        </authorList>
    </citation>
    <scope>IDENTIFICATION</scope>
    <source>
        <strain evidence="3">wikel</strain>
    </source>
</reference>
<dbReference type="InParanoid" id="B7Q1V8"/>
<dbReference type="EMBL" id="ABJB010991753">
    <property type="status" value="NOT_ANNOTATED_CDS"/>
    <property type="molecule type" value="Genomic_DNA"/>
</dbReference>
<evidence type="ECO:0000313" key="2">
    <source>
        <dbReference type="EMBL" id="EEC12830.1"/>
    </source>
</evidence>
<dbReference type="VEuPathDB" id="VectorBase:ISCW008717"/>
<keyword evidence="4" id="KW-1185">Reference proteome</keyword>
<dbReference type="AlphaFoldDB" id="B7Q1V8"/>
<dbReference type="Proteomes" id="UP000001555">
    <property type="component" value="Unassembled WGS sequence"/>
</dbReference>
<dbReference type="EnsemblMetazoa" id="ISCW008717-RA">
    <property type="protein sequence ID" value="ISCW008717-PA"/>
    <property type="gene ID" value="ISCW008717"/>
</dbReference>
<reference evidence="2 4" key="1">
    <citation type="submission" date="2008-03" db="EMBL/GenBank/DDBJ databases">
        <title>Annotation of Ixodes scapularis.</title>
        <authorList>
            <consortium name="Ixodes scapularis Genome Project Consortium"/>
            <person name="Caler E."/>
            <person name="Hannick L.I."/>
            <person name="Bidwell S."/>
            <person name="Joardar V."/>
            <person name="Thiagarajan M."/>
            <person name="Amedeo P."/>
            <person name="Galinsky K.J."/>
            <person name="Schobel S."/>
            <person name="Inman J."/>
            <person name="Hostetler J."/>
            <person name="Miller J."/>
            <person name="Hammond M."/>
            <person name="Megy K."/>
            <person name="Lawson D."/>
            <person name="Kodira C."/>
            <person name="Sutton G."/>
            <person name="Meyer J."/>
            <person name="Hill C.A."/>
            <person name="Birren B."/>
            <person name="Nene V."/>
            <person name="Collins F."/>
            <person name="Alarcon-Chaidez F."/>
            <person name="Wikel S."/>
            <person name="Strausberg R."/>
        </authorList>
    </citation>
    <scope>NUCLEOTIDE SEQUENCE [LARGE SCALE GENOMIC DNA]</scope>
    <source>
        <strain evidence="4">Wikel</strain>
        <strain evidence="2">Wikel colony</strain>
    </source>
</reference>
<gene>
    <name evidence="2" type="ORF">IscW_ISCW008717</name>
</gene>
<dbReference type="HOGENOM" id="CLU_2852183_0_0_1"/>
<evidence type="ECO:0000256" key="1">
    <source>
        <dbReference type="SAM" id="MobiDB-lite"/>
    </source>
</evidence>
<organism>
    <name type="scientific">Ixodes scapularis</name>
    <name type="common">Black-legged tick</name>
    <name type="synonym">Deer tick</name>
    <dbReference type="NCBI Taxonomy" id="6945"/>
    <lineage>
        <taxon>Eukaryota</taxon>
        <taxon>Metazoa</taxon>
        <taxon>Ecdysozoa</taxon>
        <taxon>Arthropoda</taxon>
        <taxon>Chelicerata</taxon>
        <taxon>Arachnida</taxon>
        <taxon>Acari</taxon>
        <taxon>Parasitiformes</taxon>
        <taxon>Ixodida</taxon>
        <taxon>Ixodoidea</taxon>
        <taxon>Ixodidae</taxon>
        <taxon>Ixodinae</taxon>
        <taxon>Ixodes</taxon>
    </lineage>
</organism>
<sequence>MIPPTRTRRSAPQTTESTGSVGQGQRPPANLPSSPRREAGPEPRHRHSSTVSKKEAKGRSYGVVN</sequence>
<proteinExistence type="predicted"/>
<dbReference type="EMBL" id="DS839936">
    <property type="protein sequence ID" value="EEC12830.1"/>
    <property type="molecule type" value="Genomic_DNA"/>
</dbReference>
<dbReference type="PaxDb" id="6945-B7Q1V8"/>
<dbReference type="VEuPathDB" id="VectorBase:ISCI008717"/>
<feature type="compositionally biased region" description="Polar residues" evidence="1">
    <location>
        <begin position="10"/>
        <end position="20"/>
    </location>
</feature>
<accession>B7Q1V8</accession>
<evidence type="ECO:0000313" key="4">
    <source>
        <dbReference type="Proteomes" id="UP000001555"/>
    </source>
</evidence>